<dbReference type="EC" id="2.5.1.145" evidence="7"/>
<evidence type="ECO:0000256" key="2">
    <source>
        <dbReference type="ARBA" id="ARBA00022475"/>
    </source>
</evidence>
<evidence type="ECO:0000256" key="3">
    <source>
        <dbReference type="ARBA" id="ARBA00022679"/>
    </source>
</evidence>
<comment type="subcellular location">
    <subcellularLocation>
        <location evidence="7">Cell membrane</location>
        <topology evidence="7">Multi-pass membrane protein</topology>
    </subcellularLocation>
</comment>
<keyword evidence="3 7" id="KW-0808">Transferase</keyword>
<dbReference type="Pfam" id="PF01790">
    <property type="entry name" value="LGT"/>
    <property type="match status" value="1"/>
</dbReference>
<gene>
    <name evidence="7" type="primary">lgt</name>
    <name evidence="9" type="ORF">BJ980_000858</name>
</gene>
<evidence type="ECO:0000256" key="5">
    <source>
        <dbReference type="ARBA" id="ARBA00022989"/>
    </source>
</evidence>
<evidence type="ECO:0000256" key="4">
    <source>
        <dbReference type="ARBA" id="ARBA00022692"/>
    </source>
</evidence>
<dbReference type="PANTHER" id="PTHR30589">
    <property type="entry name" value="PROLIPOPROTEIN DIACYLGLYCERYL TRANSFERASE"/>
    <property type="match status" value="1"/>
</dbReference>
<dbReference type="PROSITE" id="PS01311">
    <property type="entry name" value="LGT"/>
    <property type="match status" value="1"/>
</dbReference>
<dbReference type="UniPathway" id="UPA00664"/>
<evidence type="ECO:0000313" key="10">
    <source>
        <dbReference type="Proteomes" id="UP000540656"/>
    </source>
</evidence>
<dbReference type="AlphaFoldDB" id="A0A7Y9S1R7"/>
<dbReference type="NCBIfam" id="TIGR00544">
    <property type="entry name" value="lgt"/>
    <property type="match status" value="1"/>
</dbReference>
<sequence>MILQSIPSPSDSVWELGPLPIRAYALCIILGVVAAIWVGEKRWVARGGKPGQIQDIAIWAIPFGLVGARLYHVISDYHLYFGEGKDPITALYVWRGGLSIWGAIALGALGAFIGARTMGLRFTPILDSLAPGVLLAQAFGRWGNYFNQELFGKPTDKPWGLEIDVANRPTGYLDHDTFHPTFLYECVWNLGIFGILIWADAKFKLGFGRVMALYVAGYTLGRGWIEYIRIDDVQMDDVFGLRLNVWTSIILFVLSVAYFIWSTKRRPGREESVFLDPAAESVDDAAGESADAAPAPTRDADRGADGGVDPEQSDR</sequence>
<feature type="transmembrane region" description="Helical" evidence="7">
    <location>
        <begin position="92"/>
        <end position="113"/>
    </location>
</feature>
<comment type="similarity">
    <text evidence="1 7">Belongs to the Lgt family.</text>
</comment>
<evidence type="ECO:0000256" key="6">
    <source>
        <dbReference type="ARBA" id="ARBA00023136"/>
    </source>
</evidence>
<comment type="pathway">
    <text evidence="7">Protein modification; lipoprotein biosynthesis (diacylglyceryl transfer).</text>
</comment>
<keyword evidence="2 7" id="KW-1003">Cell membrane</keyword>
<keyword evidence="5 7" id="KW-1133">Transmembrane helix</keyword>
<dbReference type="HAMAP" id="MF_01147">
    <property type="entry name" value="Lgt"/>
    <property type="match status" value="1"/>
</dbReference>
<feature type="transmembrane region" description="Helical" evidence="7">
    <location>
        <begin position="245"/>
        <end position="261"/>
    </location>
</feature>
<feature type="transmembrane region" description="Helical" evidence="7">
    <location>
        <begin position="21"/>
        <end position="39"/>
    </location>
</feature>
<evidence type="ECO:0000313" key="9">
    <source>
        <dbReference type="EMBL" id="NYG57935.1"/>
    </source>
</evidence>
<dbReference type="PANTHER" id="PTHR30589:SF0">
    <property type="entry name" value="PHOSPHATIDYLGLYCEROL--PROLIPOPROTEIN DIACYLGLYCERYL TRANSFERASE"/>
    <property type="match status" value="1"/>
</dbReference>
<dbReference type="GO" id="GO:0008961">
    <property type="term" value="F:phosphatidylglycerol-prolipoprotein diacylglyceryl transferase activity"/>
    <property type="evidence" value="ECO:0007669"/>
    <property type="project" value="UniProtKB-UniRule"/>
</dbReference>
<feature type="compositionally biased region" description="Low complexity" evidence="8">
    <location>
        <begin position="287"/>
        <end position="297"/>
    </location>
</feature>
<organism evidence="9 10">
    <name type="scientific">Nocardioides daedukensis</name>
    <dbReference type="NCBI Taxonomy" id="634462"/>
    <lineage>
        <taxon>Bacteria</taxon>
        <taxon>Bacillati</taxon>
        <taxon>Actinomycetota</taxon>
        <taxon>Actinomycetes</taxon>
        <taxon>Propionibacteriales</taxon>
        <taxon>Nocardioidaceae</taxon>
        <taxon>Nocardioides</taxon>
    </lineage>
</organism>
<dbReference type="InterPro" id="IPR001640">
    <property type="entry name" value="Lgt"/>
</dbReference>
<dbReference type="EMBL" id="JACCAA010000001">
    <property type="protein sequence ID" value="NYG57935.1"/>
    <property type="molecule type" value="Genomic_DNA"/>
</dbReference>
<evidence type="ECO:0000256" key="8">
    <source>
        <dbReference type="SAM" id="MobiDB-lite"/>
    </source>
</evidence>
<keyword evidence="6 7" id="KW-0472">Membrane</keyword>
<feature type="transmembrane region" description="Helical" evidence="7">
    <location>
        <begin position="182"/>
        <end position="199"/>
    </location>
</feature>
<feature type="transmembrane region" description="Helical" evidence="7">
    <location>
        <begin position="206"/>
        <end position="225"/>
    </location>
</feature>
<keyword evidence="9" id="KW-0449">Lipoprotein</keyword>
<feature type="region of interest" description="Disordered" evidence="8">
    <location>
        <begin position="284"/>
        <end position="315"/>
    </location>
</feature>
<dbReference type="GO" id="GO:0005886">
    <property type="term" value="C:plasma membrane"/>
    <property type="evidence" value="ECO:0007669"/>
    <property type="project" value="UniProtKB-SubCell"/>
</dbReference>
<comment type="function">
    <text evidence="7">Catalyzes the transfer of the diacylglyceryl group from phosphatidylglycerol to the sulfhydryl group of the N-terminal cysteine of a prolipoprotein, the first step in the formation of mature lipoproteins.</text>
</comment>
<reference evidence="9 10" key="1">
    <citation type="submission" date="2020-07" db="EMBL/GenBank/DDBJ databases">
        <title>Sequencing the genomes of 1000 actinobacteria strains.</title>
        <authorList>
            <person name="Klenk H.-P."/>
        </authorList>
    </citation>
    <scope>NUCLEOTIDE SEQUENCE [LARGE SCALE GENOMIC DNA]</scope>
    <source>
        <strain evidence="9 10">DSM 23819</strain>
    </source>
</reference>
<name>A0A7Y9S1R7_9ACTN</name>
<feature type="binding site" evidence="7">
    <location>
        <position position="141"/>
    </location>
    <ligand>
        <name>a 1,2-diacyl-sn-glycero-3-phospho-(1'-sn-glycerol)</name>
        <dbReference type="ChEBI" id="CHEBI:64716"/>
    </ligand>
</feature>
<comment type="catalytic activity">
    <reaction evidence="7">
        <text>L-cysteinyl-[prolipoprotein] + a 1,2-diacyl-sn-glycero-3-phospho-(1'-sn-glycerol) = an S-1,2-diacyl-sn-glyceryl-L-cysteinyl-[prolipoprotein] + sn-glycerol 1-phosphate + H(+)</text>
        <dbReference type="Rhea" id="RHEA:56712"/>
        <dbReference type="Rhea" id="RHEA-COMP:14679"/>
        <dbReference type="Rhea" id="RHEA-COMP:14680"/>
        <dbReference type="ChEBI" id="CHEBI:15378"/>
        <dbReference type="ChEBI" id="CHEBI:29950"/>
        <dbReference type="ChEBI" id="CHEBI:57685"/>
        <dbReference type="ChEBI" id="CHEBI:64716"/>
        <dbReference type="ChEBI" id="CHEBI:140658"/>
        <dbReference type="EC" id="2.5.1.145"/>
    </reaction>
</comment>
<dbReference type="Proteomes" id="UP000540656">
    <property type="component" value="Unassembled WGS sequence"/>
</dbReference>
<evidence type="ECO:0000256" key="1">
    <source>
        <dbReference type="ARBA" id="ARBA00007150"/>
    </source>
</evidence>
<comment type="caution">
    <text evidence="9">The sequence shown here is derived from an EMBL/GenBank/DDBJ whole genome shotgun (WGS) entry which is preliminary data.</text>
</comment>
<keyword evidence="4 7" id="KW-0812">Transmembrane</keyword>
<dbReference type="RefSeq" id="WP_179501145.1">
    <property type="nucleotide sequence ID" value="NZ_JACCAA010000001.1"/>
</dbReference>
<evidence type="ECO:0000256" key="7">
    <source>
        <dbReference type="HAMAP-Rule" id="MF_01147"/>
    </source>
</evidence>
<protein>
    <recommendedName>
        <fullName evidence="7">Phosphatidylglycerol--prolipoprotein diacylglyceryl transferase</fullName>
        <ecNumber evidence="7">2.5.1.145</ecNumber>
    </recommendedName>
</protein>
<keyword evidence="10" id="KW-1185">Reference proteome</keyword>
<accession>A0A7Y9S1R7</accession>
<dbReference type="GO" id="GO:0042158">
    <property type="term" value="P:lipoprotein biosynthetic process"/>
    <property type="evidence" value="ECO:0007669"/>
    <property type="project" value="UniProtKB-UniRule"/>
</dbReference>
<proteinExistence type="inferred from homology"/>